<proteinExistence type="predicted"/>
<keyword evidence="5 6" id="KW-0472">Membrane</keyword>
<dbReference type="Pfam" id="PF07690">
    <property type="entry name" value="MFS_1"/>
    <property type="match status" value="1"/>
</dbReference>
<comment type="caution">
    <text evidence="8">The sequence shown here is derived from an EMBL/GenBank/DDBJ whole genome shotgun (WGS) entry which is preliminary data.</text>
</comment>
<feature type="transmembrane region" description="Helical" evidence="6">
    <location>
        <begin position="297"/>
        <end position="320"/>
    </location>
</feature>
<keyword evidence="4 6" id="KW-1133">Transmembrane helix</keyword>
<feature type="transmembrane region" description="Helical" evidence="6">
    <location>
        <begin position="504"/>
        <end position="522"/>
    </location>
</feature>
<evidence type="ECO:0000259" key="7">
    <source>
        <dbReference type="PROSITE" id="PS50850"/>
    </source>
</evidence>
<feature type="transmembrane region" description="Helical" evidence="6">
    <location>
        <begin position="393"/>
        <end position="412"/>
    </location>
</feature>
<feature type="transmembrane region" description="Helical" evidence="6">
    <location>
        <begin position="191"/>
        <end position="214"/>
    </location>
</feature>
<feature type="transmembrane region" description="Helical" evidence="6">
    <location>
        <begin position="424"/>
        <end position="447"/>
    </location>
</feature>
<accession>A0A9W8M1J7</accession>
<reference evidence="8" key="1">
    <citation type="submission" date="2022-07" db="EMBL/GenBank/DDBJ databases">
        <title>Phylogenomic reconstructions and comparative analyses of Kickxellomycotina fungi.</title>
        <authorList>
            <person name="Reynolds N.K."/>
            <person name="Stajich J.E."/>
            <person name="Barry K."/>
            <person name="Grigoriev I.V."/>
            <person name="Crous P."/>
            <person name="Smith M.E."/>
        </authorList>
    </citation>
    <scope>NUCLEOTIDE SEQUENCE</scope>
    <source>
        <strain evidence="8">NRRL 1566</strain>
    </source>
</reference>
<dbReference type="InterPro" id="IPR011701">
    <property type="entry name" value="MFS"/>
</dbReference>
<dbReference type="InterPro" id="IPR020846">
    <property type="entry name" value="MFS_dom"/>
</dbReference>
<feature type="transmembrane region" description="Helical" evidence="6">
    <location>
        <begin position="31"/>
        <end position="52"/>
    </location>
</feature>
<dbReference type="EMBL" id="JANBUW010000032">
    <property type="protein sequence ID" value="KAJ2850439.1"/>
    <property type="molecule type" value="Genomic_DNA"/>
</dbReference>
<evidence type="ECO:0000256" key="1">
    <source>
        <dbReference type="ARBA" id="ARBA00004127"/>
    </source>
</evidence>
<keyword evidence="9" id="KW-1185">Reference proteome</keyword>
<dbReference type="GO" id="GO:0005886">
    <property type="term" value="C:plasma membrane"/>
    <property type="evidence" value="ECO:0007669"/>
    <property type="project" value="TreeGrafter"/>
</dbReference>
<evidence type="ECO:0000256" key="4">
    <source>
        <dbReference type="ARBA" id="ARBA00022989"/>
    </source>
</evidence>
<evidence type="ECO:0000313" key="8">
    <source>
        <dbReference type="EMBL" id="KAJ2850439.1"/>
    </source>
</evidence>
<feature type="transmembrane region" description="Helical" evidence="6">
    <location>
        <begin position="254"/>
        <end position="276"/>
    </location>
</feature>
<comment type="subcellular location">
    <subcellularLocation>
        <location evidence="1">Endomembrane system</location>
        <topology evidence="1">Multi-pass membrane protein</topology>
    </subcellularLocation>
</comment>
<evidence type="ECO:0000256" key="2">
    <source>
        <dbReference type="ARBA" id="ARBA00022448"/>
    </source>
</evidence>
<feature type="transmembrane region" description="Helical" evidence="6">
    <location>
        <begin position="127"/>
        <end position="147"/>
    </location>
</feature>
<dbReference type="PANTHER" id="PTHR23501:SF191">
    <property type="entry name" value="VACUOLAR BASIC AMINO ACID TRANSPORTER 4"/>
    <property type="match status" value="1"/>
</dbReference>
<evidence type="ECO:0000313" key="9">
    <source>
        <dbReference type="Proteomes" id="UP001139887"/>
    </source>
</evidence>
<feature type="transmembrane region" description="Helical" evidence="6">
    <location>
        <begin position="332"/>
        <end position="356"/>
    </location>
</feature>
<feature type="transmembrane region" description="Helical" evidence="6">
    <location>
        <begin position="159"/>
        <end position="185"/>
    </location>
</feature>
<keyword evidence="2" id="KW-0813">Transport</keyword>
<dbReference type="InterPro" id="IPR036259">
    <property type="entry name" value="MFS_trans_sf"/>
</dbReference>
<dbReference type="GO" id="GO:0012505">
    <property type="term" value="C:endomembrane system"/>
    <property type="evidence" value="ECO:0007669"/>
    <property type="project" value="UniProtKB-SubCell"/>
</dbReference>
<feature type="transmembrane region" description="Helical" evidence="6">
    <location>
        <begin position="102"/>
        <end position="121"/>
    </location>
</feature>
<organism evidence="8 9">
    <name type="scientific">Coemansia brasiliensis</name>
    <dbReference type="NCBI Taxonomy" id="2650707"/>
    <lineage>
        <taxon>Eukaryota</taxon>
        <taxon>Fungi</taxon>
        <taxon>Fungi incertae sedis</taxon>
        <taxon>Zoopagomycota</taxon>
        <taxon>Kickxellomycotina</taxon>
        <taxon>Kickxellomycetes</taxon>
        <taxon>Kickxellales</taxon>
        <taxon>Kickxellaceae</taxon>
        <taxon>Coemansia</taxon>
    </lineage>
</organism>
<dbReference type="PANTHER" id="PTHR23501">
    <property type="entry name" value="MAJOR FACILITATOR SUPERFAMILY"/>
    <property type="match status" value="1"/>
</dbReference>
<feature type="transmembrane region" description="Helical" evidence="6">
    <location>
        <begin position="226"/>
        <end position="248"/>
    </location>
</feature>
<feature type="domain" description="Major facilitator superfamily (MFS) profile" evidence="7">
    <location>
        <begin position="37"/>
        <end position="526"/>
    </location>
</feature>
<dbReference type="PROSITE" id="PS50850">
    <property type="entry name" value="MFS"/>
    <property type="match status" value="1"/>
</dbReference>
<dbReference type="OrthoDB" id="10021397at2759"/>
<feature type="transmembrane region" description="Helical" evidence="6">
    <location>
        <begin position="363"/>
        <end position="381"/>
    </location>
</feature>
<keyword evidence="3 6" id="KW-0812">Transmembrane</keyword>
<sequence>MSSEDIELHTAESENSINRESVESVKTRIPLLRYALMLFSASMFAFIAGYDFSAPALALPVVGIRFSKLSTVNWVVVAYMIPFATLLPSIKKLAAVSGHRTCVAVFAILHIAGSVMSGVAQGMPLLLAGRVIAGLGAAGTAMAPLIAIESSGSSSQRILGLWAFLAVWLMGSVVGLIAGGCLATWDSWRWVFYFDIPFLGAAAIVGVLAMRVPAHQGSKMQVLKNINALGTIFAAGSVLTLALALNFGGNLFKWSSGVVITLLVLSVFLFLVLIFIEAKMTPEPLLPSSMFKTRTSMALLAIQPFVGIATFVPMVYLILWYDAVKSLSSDAIGARMLSLGLSVLVAALIAEFVVSIFKRSRPLVRLSTPFMTLGCGLLIILQENTNRNLPVAFMILLGVGVGLSIQPHFIMIHGASGAESMASVVASVLMLRIFGAAVGIALCNAVLQNNLSTKLASVVLEHPLYTQYIIMSVDNSDIMRLSSVPQSVSAAVAKANAEGFRSTFIVSLAFAAVTIPLLIFIGRRKA</sequence>
<evidence type="ECO:0000256" key="3">
    <source>
        <dbReference type="ARBA" id="ARBA00022692"/>
    </source>
</evidence>
<dbReference type="GO" id="GO:0022857">
    <property type="term" value="F:transmembrane transporter activity"/>
    <property type="evidence" value="ECO:0007669"/>
    <property type="project" value="InterPro"/>
</dbReference>
<feature type="transmembrane region" description="Helical" evidence="6">
    <location>
        <begin position="72"/>
        <end position="90"/>
    </location>
</feature>
<dbReference type="Proteomes" id="UP001139887">
    <property type="component" value="Unassembled WGS sequence"/>
</dbReference>
<protein>
    <recommendedName>
        <fullName evidence="7">Major facilitator superfamily (MFS) profile domain-containing protein</fullName>
    </recommendedName>
</protein>
<evidence type="ECO:0000256" key="6">
    <source>
        <dbReference type="SAM" id="Phobius"/>
    </source>
</evidence>
<gene>
    <name evidence="8" type="ORF">IWW36_001877</name>
</gene>
<evidence type="ECO:0000256" key="5">
    <source>
        <dbReference type="ARBA" id="ARBA00023136"/>
    </source>
</evidence>
<dbReference type="AlphaFoldDB" id="A0A9W8M1J7"/>
<name>A0A9W8M1J7_9FUNG</name>
<dbReference type="SUPFAM" id="SSF103473">
    <property type="entry name" value="MFS general substrate transporter"/>
    <property type="match status" value="2"/>
</dbReference>
<dbReference type="Gene3D" id="1.20.1250.20">
    <property type="entry name" value="MFS general substrate transporter like domains"/>
    <property type="match status" value="2"/>
</dbReference>